<gene>
    <name evidence="1" type="ORF">PsorP6_007138</name>
</gene>
<dbReference type="Proteomes" id="UP001163321">
    <property type="component" value="Chromosome 3"/>
</dbReference>
<reference evidence="1 2" key="1">
    <citation type="journal article" date="2022" name="bioRxiv">
        <title>The genome of the oomycete Peronosclerospora sorghi, a cosmopolitan pathogen of maize and sorghum, is inflated with dispersed pseudogenes.</title>
        <authorList>
            <person name="Fletcher K."/>
            <person name="Martin F."/>
            <person name="Isakeit T."/>
            <person name="Cavanaugh K."/>
            <person name="Magill C."/>
            <person name="Michelmore R."/>
        </authorList>
    </citation>
    <scope>NUCLEOTIDE SEQUENCE [LARGE SCALE GENOMIC DNA]</scope>
    <source>
        <strain evidence="1">P6</strain>
    </source>
</reference>
<proteinExistence type="predicted"/>
<sequence length="154" mass="17122">MKISQKVVAGVYPVITTSELDKLAAATAAYQGTQHLDFSNLAARIAVSNLHKIPTKSFNVHEKTGSAAPVVADDVYEIVMHYRDEFNSAMIHDREFEYALKQCACISKWAEAIGFSIHTVRVTNSYIRGTHGSSSGIIPMLREEGDRCELRSRY</sequence>
<protein>
    <submittedName>
        <fullName evidence="1">Uncharacterized protein</fullName>
    </submittedName>
</protein>
<dbReference type="EMBL" id="CM047582">
    <property type="protein sequence ID" value="KAI9914323.1"/>
    <property type="molecule type" value="Genomic_DNA"/>
</dbReference>
<comment type="caution">
    <text evidence="1">The sequence shown here is derived from an EMBL/GenBank/DDBJ whole genome shotgun (WGS) entry which is preliminary data.</text>
</comment>
<accession>A0ACC0W896</accession>
<organism evidence="1 2">
    <name type="scientific">Peronosclerospora sorghi</name>
    <dbReference type="NCBI Taxonomy" id="230839"/>
    <lineage>
        <taxon>Eukaryota</taxon>
        <taxon>Sar</taxon>
        <taxon>Stramenopiles</taxon>
        <taxon>Oomycota</taxon>
        <taxon>Peronosporomycetes</taxon>
        <taxon>Peronosporales</taxon>
        <taxon>Peronosporaceae</taxon>
        <taxon>Peronosclerospora</taxon>
    </lineage>
</organism>
<evidence type="ECO:0000313" key="2">
    <source>
        <dbReference type="Proteomes" id="UP001163321"/>
    </source>
</evidence>
<keyword evidence="2" id="KW-1185">Reference proteome</keyword>
<name>A0ACC0W896_9STRA</name>
<evidence type="ECO:0000313" key="1">
    <source>
        <dbReference type="EMBL" id="KAI9914323.1"/>
    </source>
</evidence>